<dbReference type="AlphaFoldDB" id="A0A364LN04"/>
<accession>A0A364LN04</accession>
<evidence type="ECO:0008006" key="3">
    <source>
        <dbReference type="Google" id="ProtNLM"/>
    </source>
</evidence>
<comment type="caution">
    <text evidence="1">The sequence shown here is derived from an EMBL/GenBank/DDBJ whole genome shotgun (WGS) entry which is preliminary data.</text>
</comment>
<name>A0A364LN04_9GAMM</name>
<reference evidence="1 2" key="1">
    <citation type="submission" date="2017-02" db="EMBL/GenBank/DDBJ databases">
        <title>Legionella quilivanii strain from human: case report and whole genome sequencing analysis.</title>
        <authorList>
            <person name="Lalancette C."/>
            <person name="Leduc J.-M."/>
            <person name="Levesque S."/>
            <person name="Fournier E."/>
            <person name="Saoud J."/>
            <person name="Faucher S.P."/>
            <person name="Bernard K."/>
            <person name="Martineau C."/>
            <person name="Longtin J."/>
        </authorList>
    </citation>
    <scope>NUCLEOTIDE SEQUENCE [LARGE SCALE GENOMIC DNA]</scope>
    <source>
        <strain evidence="1 2">ID143958</strain>
    </source>
</reference>
<proteinExistence type="predicted"/>
<sequence length="333" mass="38069">MPAWNFNSTDISEIAVFDFDQTITRHHTFNKKARAQLKPVTNIKAGVLDYFKFTDKRLSAIATYHDDPEYVKCYIEYALGKSLTLVEGFDFEHTKLSVYCADGLPHPIVISSLQPVDFDTHLGAVMPEGKNTQILNILSYLKVFHGLNYSNTHLEFYDDTYENIFAATNPSSKVNLLDKVSHISTHYVIRNAPDFRLGIPRDLHAVVKVNPHSSDNLKLLAKEALDEYLNYTNRFWSKISIFHRHGPEGQKRAIDFFDKLFTQKEEDTAGFLLNFLENNNKNGNTYPHSFRTLLLKTMSKQGLHWENESDFINNLTELKTSLSLPPMTAVATA</sequence>
<dbReference type="RefSeq" id="WP_112218004.1">
    <property type="nucleotide sequence ID" value="NZ_MVJN01000001.1"/>
</dbReference>
<dbReference type="Proteomes" id="UP000249458">
    <property type="component" value="Unassembled WGS sequence"/>
</dbReference>
<evidence type="ECO:0000313" key="1">
    <source>
        <dbReference type="EMBL" id="RAP38358.1"/>
    </source>
</evidence>
<dbReference type="EMBL" id="MVJN01000001">
    <property type="protein sequence ID" value="RAP38358.1"/>
    <property type="molecule type" value="Genomic_DNA"/>
</dbReference>
<evidence type="ECO:0000313" key="2">
    <source>
        <dbReference type="Proteomes" id="UP000249458"/>
    </source>
</evidence>
<gene>
    <name evidence="1" type="ORF">B1207_00255</name>
</gene>
<protein>
    <recommendedName>
        <fullName evidence="3">Dot/Icm T4SS effector</fullName>
    </recommendedName>
</protein>
<organism evidence="1 2">
    <name type="scientific">Legionella quinlivanii</name>
    <dbReference type="NCBI Taxonomy" id="45073"/>
    <lineage>
        <taxon>Bacteria</taxon>
        <taxon>Pseudomonadati</taxon>
        <taxon>Pseudomonadota</taxon>
        <taxon>Gammaproteobacteria</taxon>
        <taxon>Legionellales</taxon>
        <taxon>Legionellaceae</taxon>
        <taxon>Legionella</taxon>
    </lineage>
</organism>